<organism evidence="7 8">
    <name type="scientific">Sporolactobacillus kofuensis</name>
    <dbReference type="NCBI Taxonomy" id="269672"/>
    <lineage>
        <taxon>Bacteria</taxon>
        <taxon>Bacillati</taxon>
        <taxon>Bacillota</taxon>
        <taxon>Bacilli</taxon>
        <taxon>Bacillales</taxon>
        <taxon>Sporolactobacillaceae</taxon>
        <taxon>Sporolactobacillus</taxon>
    </lineage>
</organism>
<dbReference type="PANTHER" id="PTHR12302">
    <property type="entry name" value="EBNA2 BINDING PROTEIN P100"/>
    <property type="match status" value="1"/>
</dbReference>
<dbReference type="PROSITE" id="PS51257">
    <property type="entry name" value="PROKAR_LIPOPROTEIN"/>
    <property type="match status" value="1"/>
</dbReference>
<evidence type="ECO:0000256" key="2">
    <source>
        <dbReference type="ARBA" id="ARBA00022759"/>
    </source>
</evidence>
<evidence type="ECO:0000256" key="5">
    <source>
        <dbReference type="SAM" id="SignalP"/>
    </source>
</evidence>
<evidence type="ECO:0000313" key="8">
    <source>
        <dbReference type="Proteomes" id="UP001596267"/>
    </source>
</evidence>
<evidence type="ECO:0000256" key="4">
    <source>
        <dbReference type="SAM" id="MobiDB-lite"/>
    </source>
</evidence>
<keyword evidence="5" id="KW-0732">Signal</keyword>
<keyword evidence="8" id="KW-1185">Reference proteome</keyword>
<evidence type="ECO:0000313" key="7">
    <source>
        <dbReference type="EMBL" id="MFC6387438.1"/>
    </source>
</evidence>
<dbReference type="InterPro" id="IPR002071">
    <property type="entry name" value="Thermonucl_AS"/>
</dbReference>
<name>A0ABW1WJA6_9BACL</name>
<dbReference type="Proteomes" id="UP001596267">
    <property type="component" value="Unassembled WGS sequence"/>
</dbReference>
<evidence type="ECO:0000256" key="1">
    <source>
        <dbReference type="ARBA" id="ARBA00022722"/>
    </source>
</evidence>
<feature type="region of interest" description="Disordered" evidence="4">
    <location>
        <begin position="228"/>
        <end position="266"/>
    </location>
</feature>
<feature type="chain" id="PRO_5046832543" evidence="5">
    <location>
        <begin position="27"/>
        <end position="308"/>
    </location>
</feature>
<feature type="compositionally biased region" description="Low complexity" evidence="4">
    <location>
        <begin position="236"/>
        <end position="249"/>
    </location>
</feature>
<keyword evidence="2" id="KW-0255">Endonuclease</keyword>
<reference evidence="8" key="1">
    <citation type="journal article" date="2019" name="Int. J. Syst. Evol. Microbiol.">
        <title>The Global Catalogue of Microorganisms (GCM) 10K type strain sequencing project: providing services to taxonomists for standard genome sequencing and annotation.</title>
        <authorList>
            <consortium name="The Broad Institute Genomics Platform"/>
            <consortium name="The Broad Institute Genome Sequencing Center for Infectious Disease"/>
            <person name="Wu L."/>
            <person name="Ma J."/>
        </authorList>
    </citation>
    <scope>NUCLEOTIDE SEQUENCE [LARGE SCALE GENOMIC DNA]</scope>
    <source>
        <strain evidence="8">CCUG 42001</strain>
    </source>
</reference>
<feature type="domain" description="TNase-like" evidence="6">
    <location>
        <begin position="75"/>
        <end position="208"/>
    </location>
</feature>
<dbReference type="EMBL" id="JBHSTQ010000014">
    <property type="protein sequence ID" value="MFC6387438.1"/>
    <property type="molecule type" value="Genomic_DNA"/>
</dbReference>
<accession>A0ABW1WJA6</accession>
<dbReference type="Gene3D" id="2.40.50.90">
    <property type="match status" value="1"/>
</dbReference>
<sequence>MIKNKIVQGLFILCSVLLLVGCEPLADGGTTDSTSTTQTASQSTDSSSVESRSADASVASSGTAVSVKSNQTPAQGVRAKIVKVVDGDTFQVLYQQKVTTVRVLLIDTPETHHPRLGVQPYGPEASAYAHQLLDGKTVTLELAKNGGHDKYGRLLAYVFIDGKSFEELQLARGLARVAYIFPPNTKYLDQYRAVEQQAREKKWGIWSVAGYAQANGYHPEVMKGTQAYEETKHGRSQSQTTGSASAARGPGQFSPDQNGNCKGSIKGNISERGKIYHMPSDRYYKVTKAEICFQTRSAATKAGFRAAQ</sequence>
<dbReference type="InterPro" id="IPR035437">
    <property type="entry name" value="SNase_OB-fold_sf"/>
</dbReference>
<keyword evidence="1" id="KW-0540">Nuclease</keyword>
<dbReference type="PROSITE" id="PS50830">
    <property type="entry name" value="TNASE_3"/>
    <property type="match status" value="1"/>
</dbReference>
<feature type="signal peptide" evidence="5">
    <location>
        <begin position="1"/>
        <end position="26"/>
    </location>
</feature>
<dbReference type="RefSeq" id="WP_253077188.1">
    <property type="nucleotide sequence ID" value="NZ_JAMXWN010000016.1"/>
</dbReference>
<proteinExistence type="predicted"/>
<feature type="region of interest" description="Disordered" evidence="4">
    <location>
        <begin position="29"/>
        <end position="65"/>
    </location>
</feature>
<evidence type="ECO:0000256" key="3">
    <source>
        <dbReference type="ARBA" id="ARBA00022801"/>
    </source>
</evidence>
<evidence type="ECO:0000259" key="6">
    <source>
        <dbReference type="PROSITE" id="PS50830"/>
    </source>
</evidence>
<dbReference type="Pfam" id="PF00565">
    <property type="entry name" value="SNase"/>
    <property type="match status" value="1"/>
</dbReference>
<dbReference type="SUPFAM" id="SSF50199">
    <property type="entry name" value="Staphylococcal nuclease"/>
    <property type="match status" value="1"/>
</dbReference>
<dbReference type="CDD" id="cd00175">
    <property type="entry name" value="SNc"/>
    <property type="match status" value="1"/>
</dbReference>
<dbReference type="PANTHER" id="PTHR12302:SF3">
    <property type="entry name" value="SERINE_THREONINE-PROTEIN KINASE 31"/>
    <property type="match status" value="1"/>
</dbReference>
<protein>
    <submittedName>
        <fullName evidence="7">Thermonuclease family protein</fullName>
    </submittedName>
</protein>
<comment type="caution">
    <text evidence="7">The sequence shown here is derived from an EMBL/GenBank/DDBJ whole genome shotgun (WGS) entry which is preliminary data.</text>
</comment>
<keyword evidence="3" id="KW-0378">Hydrolase</keyword>
<dbReference type="PROSITE" id="PS01284">
    <property type="entry name" value="TNASE_2"/>
    <property type="match status" value="1"/>
</dbReference>
<gene>
    <name evidence="7" type="ORF">ACFP7A_12595</name>
</gene>
<dbReference type="InterPro" id="IPR016071">
    <property type="entry name" value="Staphylococal_nuclease_OB-fold"/>
</dbReference>
<dbReference type="SMART" id="SM00318">
    <property type="entry name" value="SNc"/>
    <property type="match status" value="1"/>
</dbReference>